<proteinExistence type="predicted"/>
<evidence type="ECO:0000313" key="2">
    <source>
        <dbReference type="Proteomes" id="UP001212841"/>
    </source>
</evidence>
<reference evidence="1" key="1">
    <citation type="submission" date="2020-05" db="EMBL/GenBank/DDBJ databases">
        <title>Phylogenomic resolution of chytrid fungi.</title>
        <authorList>
            <person name="Stajich J.E."/>
            <person name="Amses K."/>
            <person name="Simmons R."/>
            <person name="Seto K."/>
            <person name="Myers J."/>
            <person name="Bonds A."/>
            <person name="Quandt C.A."/>
            <person name="Barry K."/>
            <person name="Liu P."/>
            <person name="Grigoriev I."/>
            <person name="Longcore J.E."/>
            <person name="James T.Y."/>
        </authorList>
    </citation>
    <scope>NUCLEOTIDE SEQUENCE</scope>
    <source>
        <strain evidence="1">JEL0318</strain>
    </source>
</reference>
<accession>A0AAD5S916</accession>
<dbReference type="AlphaFoldDB" id="A0AAD5S916"/>
<keyword evidence="2" id="KW-1185">Reference proteome</keyword>
<evidence type="ECO:0000313" key="1">
    <source>
        <dbReference type="EMBL" id="KAJ3047235.1"/>
    </source>
</evidence>
<dbReference type="EMBL" id="JADGJD010001002">
    <property type="protein sequence ID" value="KAJ3047235.1"/>
    <property type="molecule type" value="Genomic_DNA"/>
</dbReference>
<gene>
    <name evidence="1" type="ORF">HK097_000108</name>
</gene>
<comment type="caution">
    <text evidence="1">The sequence shown here is derived from an EMBL/GenBank/DDBJ whole genome shotgun (WGS) entry which is preliminary data.</text>
</comment>
<dbReference type="Proteomes" id="UP001212841">
    <property type="component" value="Unassembled WGS sequence"/>
</dbReference>
<organism evidence="1 2">
    <name type="scientific">Rhizophlyctis rosea</name>
    <dbReference type="NCBI Taxonomy" id="64517"/>
    <lineage>
        <taxon>Eukaryota</taxon>
        <taxon>Fungi</taxon>
        <taxon>Fungi incertae sedis</taxon>
        <taxon>Chytridiomycota</taxon>
        <taxon>Chytridiomycota incertae sedis</taxon>
        <taxon>Chytridiomycetes</taxon>
        <taxon>Rhizophlyctidales</taxon>
        <taxon>Rhizophlyctidaceae</taxon>
        <taxon>Rhizophlyctis</taxon>
    </lineage>
</organism>
<sequence>MSFERRLLPVGERPSLPESNIVHDFEEHITPPPPFAFIHLLPQLIQQQLQNLKAATTSNMQLKFTAIFIAALALLSAVSADPAPQAQETDPSAPYFSPKQLCTKCAKTPIP</sequence>
<protein>
    <submittedName>
        <fullName evidence="1">Uncharacterized protein</fullName>
    </submittedName>
</protein>
<name>A0AAD5S916_9FUNG</name>